<dbReference type="PATRIC" id="fig|1747903.4.peg.3233"/>
<keyword evidence="2" id="KW-0805">Transcription regulation</keyword>
<protein>
    <submittedName>
        <fullName evidence="6">DNA-binding transcriptional regulator, LysR family</fullName>
    </submittedName>
</protein>
<dbReference type="PROSITE" id="PS50931">
    <property type="entry name" value="HTH_LYSR"/>
    <property type="match status" value="1"/>
</dbReference>
<organism evidence="6 7">
    <name type="scientific">Janthinobacterium psychrotolerans</name>
    <dbReference type="NCBI Taxonomy" id="1747903"/>
    <lineage>
        <taxon>Bacteria</taxon>
        <taxon>Pseudomonadati</taxon>
        <taxon>Pseudomonadota</taxon>
        <taxon>Betaproteobacteria</taxon>
        <taxon>Burkholderiales</taxon>
        <taxon>Oxalobacteraceae</taxon>
        <taxon>Janthinobacterium</taxon>
    </lineage>
</organism>
<dbReference type="GO" id="GO:0043565">
    <property type="term" value="F:sequence-specific DNA binding"/>
    <property type="evidence" value="ECO:0007669"/>
    <property type="project" value="TreeGrafter"/>
</dbReference>
<dbReference type="InterPro" id="IPR000847">
    <property type="entry name" value="LysR_HTH_N"/>
</dbReference>
<dbReference type="PANTHER" id="PTHR30537">
    <property type="entry name" value="HTH-TYPE TRANSCRIPTIONAL REGULATOR"/>
    <property type="match status" value="1"/>
</dbReference>
<dbReference type="STRING" id="1747903.ASR47_101118"/>
<comment type="similarity">
    <text evidence="1">Belongs to the LysR transcriptional regulatory family.</text>
</comment>
<dbReference type="SUPFAM" id="SSF53850">
    <property type="entry name" value="Periplasmic binding protein-like II"/>
    <property type="match status" value="1"/>
</dbReference>
<evidence type="ECO:0000256" key="1">
    <source>
        <dbReference type="ARBA" id="ARBA00009437"/>
    </source>
</evidence>
<dbReference type="AlphaFoldDB" id="A0A1A7C3N2"/>
<reference evidence="6 7" key="1">
    <citation type="submission" date="2016-04" db="EMBL/GenBank/DDBJ databases">
        <title>Draft genome sequence of Janthinobacterium psychrotolerans sp. nov., isolated from freshwater sediments in Denmark.</title>
        <authorList>
            <person name="Gong X."/>
            <person name="Skrivergaard S."/>
            <person name="Korsgaard B.S."/>
            <person name="Schreiber L."/>
            <person name="Marshall I.P."/>
            <person name="Finster K."/>
            <person name="Schramm A."/>
        </authorList>
    </citation>
    <scope>NUCLEOTIDE SEQUENCE [LARGE SCALE GENOMIC DNA]</scope>
    <source>
        <strain evidence="6 7">S3-2</strain>
    </source>
</reference>
<dbReference type="Pfam" id="PF00126">
    <property type="entry name" value="HTH_1"/>
    <property type="match status" value="1"/>
</dbReference>
<name>A0A1A7C3N2_9BURK</name>
<sequence length="311" mass="35106">MHKEAKVLDWDNVRVFLELTRSAGLVDAAKKLGIDHSTVSRRMRKFEEQVGTQLFDRNYVGYQLTPEGHRLMDYAETMESTVFAATEELGEHNRLLSGQVRLGATEGFGAVVLAPHLAHFCGRHPHISVDLIAVPRFVSLSKREADVAISIERPLSGPYVVTKLSDYRLKLYATPAYLARHDPITSVDQLAQHPIIGYVDDLVFSAELRYMDHVAPESRRTFRSTSVIAQYHAARAGQALAILPCFVAQQSSELVPVLDGQIDLQRSFWMVSPSERRNIARVRALWNYLREVIELNHGYLMGESSAPRWLP</sequence>
<dbReference type="GO" id="GO:0006351">
    <property type="term" value="P:DNA-templated transcription"/>
    <property type="evidence" value="ECO:0007669"/>
    <property type="project" value="TreeGrafter"/>
</dbReference>
<feature type="domain" description="HTH lysR-type" evidence="5">
    <location>
        <begin position="8"/>
        <end position="65"/>
    </location>
</feature>
<dbReference type="Gene3D" id="3.40.190.290">
    <property type="match status" value="1"/>
</dbReference>
<dbReference type="InterPro" id="IPR005119">
    <property type="entry name" value="LysR_subst-bd"/>
</dbReference>
<dbReference type="InterPro" id="IPR058163">
    <property type="entry name" value="LysR-type_TF_proteobact-type"/>
</dbReference>
<keyword evidence="7" id="KW-1185">Reference proteome</keyword>
<dbReference type="CDD" id="cd08422">
    <property type="entry name" value="PBP2_CrgA_like"/>
    <property type="match status" value="1"/>
</dbReference>
<evidence type="ECO:0000259" key="5">
    <source>
        <dbReference type="PROSITE" id="PS50931"/>
    </source>
</evidence>
<keyword evidence="4" id="KW-0804">Transcription</keyword>
<dbReference type="SUPFAM" id="SSF46785">
    <property type="entry name" value="Winged helix' DNA-binding domain"/>
    <property type="match status" value="1"/>
</dbReference>
<comment type="caution">
    <text evidence="6">The sequence shown here is derived from an EMBL/GenBank/DDBJ whole genome shotgun (WGS) entry which is preliminary data.</text>
</comment>
<evidence type="ECO:0000256" key="4">
    <source>
        <dbReference type="ARBA" id="ARBA00023163"/>
    </source>
</evidence>
<keyword evidence="3 6" id="KW-0238">DNA-binding</keyword>
<dbReference type="PANTHER" id="PTHR30537:SF3">
    <property type="entry name" value="TRANSCRIPTIONAL REGULATORY PROTEIN"/>
    <property type="match status" value="1"/>
</dbReference>
<dbReference type="Pfam" id="PF03466">
    <property type="entry name" value="LysR_substrate"/>
    <property type="match status" value="1"/>
</dbReference>
<dbReference type="InterPro" id="IPR036390">
    <property type="entry name" value="WH_DNA-bd_sf"/>
</dbReference>
<proteinExistence type="inferred from homology"/>
<gene>
    <name evidence="6" type="ORF">ASR47_101118</name>
</gene>
<accession>A0A1A7C3N2</accession>
<evidence type="ECO:0000313" key="7">
    <source>
        <dbReference type="Proteomes" id="UP000092713"/>
    </source>
</evidence>
<dbReference type="EMBL" id="LOCQ01000052">
    <property type="protein sequence ID" value="OBV39629.1"/>
    <property type="molecule type" value="Genomic_DNA"/>
</dbReference>
<dbReference type="InterPro" id="IPR036388">
    <property type="entry name" value="WH-like_DNA-bd_sf"/>
</dbReference>
<dbReference type="Proteomes" id="UP000092713">
    <property type="component" value="Unassembled WGS sequence"/>
</dbReference>
<dbReference type="Gene3D" id="1.10.10.10">
    <property type="entry name" value="Winged helix-like DNA-binding domain superfamily/Winged helix DNA-binding domain"/>
    <property type="match status" value="1"/>
</dbReference>
<dbReference type="GO" id="GO:0003700">
    <property type="term" value="F:DNA-binding transcription factor activity"/>
    <property type="evidence" value="ECO:0007669"/>
    <property type="project" value="InterPro"/>
</dbReference>
<evidence type="ECO:0000256" key="3">
    <source>
        <dbReference type="ARBA" id="ARBA00023125"/>
    </source>
</evidence>
<evidence type="ECO:0000313" key="6">
    <source>
        <dbReference type="EMBL" id="OBV39629.1"/>
    </source>
</evidence>
<evidence type="ECO:0000256" key="2">
    <source>
        <dbReference type="ARBA" id="ARBA00023015"/>
    </source>
</evidence>